<comment type="caution">
    <text evidence="2">The sequence shown here is derived from an EMBL/GenBank/DDBJ whole genome shotgun (WGS) entry which is preliminary data.</text>
</comment>
<evidence type="ECO:0000259" key="1">
    <source>
        <dbReference type="Pfam" id="PF04577"/>
    </source>
</evidence>
<proteinExistence type="predicted"/>
<dbReference type="RefSeq" id="WP_184474788.1">
    <property type="nucleotide sequence ID" value="NZ_JACHOV010000004.1"/>
</dbReference>
<feature type="domain" description="Glycosyltransferase 61 catalytic" evidence="1">
    <location>
        <begin position="118"/>
        <end position="276"/>
    </location>
</feature>
<dbReference type="EMBL" id="JACHOV010000004">
    <property type="protein sequence ID" value="MBB4640962.1"/>
    <property type="molecule type" value="Genomic_DNA"/>
</dbReference>
<organism evidence="2 3">
    <name type="scientific">Rhizorhapis suberifaciens</name>
    <name type="common">corky root of lettuce</name>
    <dbReference type="NCBI Taxonomy" id="13656"/>
    <lineage>
        <taxon>Bacteria</taxon>
        <taxon>Pseudomonadati</taxon>
        <taxon>Pseudomonadota</taxon>
        <taxon>Alphaproteobacteria</taxon>
        <taxon>Sphingomonadales</taxon>
        <taxon>Sphingomonadaceae</taxon>
        <taxon>Rhizorhapis</taxon>
    </lineage>
</organism>
<keyword evidence="3" id="KW-1185">Reference proteome</keyword>
<dbReference type="InterPro" id="IPR049625">
    <property type="entry name" value="Glyco_transf_61_cat"/>
</dbReference>
<accession>A0A840HS35</accession>
<reference evidence="2 3" key="1">
    <citation type="submission" date="2020-08" db="EMBL/GenBank/DDBJ databases">
        <title>Genomic Encyclopedia of Type Strains, Phase IV (KMG-IV): sequencing the most valuable type-strain genomes for metagenomic binning, comparative biology and taxonomic classification.</title>
        <authorList>
            <person name="Goeker M."/>
        </authorList>
    </citation>
    <scope>NUCLEOTIDE SEQUENCE [LARGE SCALE GENOMIC DNA]</scope>
    <source>
        <strain evidence="2 3">DSM 7465</strain>
    </source>
</reference>
<protein>
    <recommendedName>
        <fullName evidence="1">Glycosyltransferase 61 catalytic domain-containing protein</fullName>
    </recommendedName>
</protein>
<evidence type="ECO:0000313" key="3">
    <source>
        <dbReference type="Proteomes" id="UP000575068"/>
    </source>
</evidence>
<sequence length="331" mass="36740">MSFPDLESAAAERWTISPGCRRYVHPAKFVPGQLERIRAAEFGSVTDVIRDFRGGYDAIQEETLGFRASEIDLIDGVLYAPRANRSLKPRSRRVPAYSAPKEVTTGALYESWVGNRWFGNWLTDDCLTYRLAERFGRPVTSRSVNAGHMPYYAALLGISPATVNHVHFNELIFFRDSSQNTHKKQRADELRARLTATIPAARHPGVFLLRGETGDCRRLVNEKVIAERLALERGFGVLDPSTASVDEILAHCAGAKVIAGVEGSHLVHGLAVMPPDGILFTIQPPDRVVSVLKIITDRQGQTYAFVVGNGTQNHFTVEWTEIQRTLDLALS</sequence>
<dbReference type="GO" id="GO:0016757">
    <property type="term" value="F:glycosyltransferase activity"/>
    <property type="evidence" value="ECO:0007669"/>
    <property type="project" value="InterPro"/>
</dbReference>
<dbReference type="AlphaFoldDB" id="A0A840HS35"/>
<evidence type="ECO:0000313" key="2">
    <source>
        <dbReference type="EMBL" id="MBB4640962.1"/>
    </source>
</evidence>
<dbReference type="Proteomes" id="UP000575068">
    <property type="component" value="Unassembled WGS sequence"/>
</dbReference>
<name>A0A840HS35_9SPHN</name>
<dbReference type="Pfam" id="PF04577">
    <property type="entry name" value="Glyco_transf_61"/>
    <property type="match status" value="1"/>
</dbReference>
<gene>
    <name evidence="2" type="ORF">HNQ99_001266</name>
</gene>